<dbReference type="GO" id="GO:0051315">
    <property type="term" value="P:attachment of mitotic spindle microtubules to kinetochore"/>
    <property type="evidence" value="ECO:0007669"/>
    <property type="project" value="TreeGrafter"/>
</dbReference>
<feature type="compositionally biased region" description="Low complexity" evidence="8">
    <location>
        <begin position="255"/>
        <end position="267"/>
    </location>
</feature>
<evidence type="ECO:0000313" key="9">
    <source>
        <dbReference type="EMBL" id="KNC87366.1"/>
    </source>
</evidence>
<feature type="region of interest" description="Disordered" evidence="8">
    <location>
        <begin position="23"/>
        <end position="57"/>
    </location>
</feature>
<evidence type="ECO:0000256" key="5">
    <source>
        <dbReference type="ARBA" id="ARBA00023242"/>
    </source>
</evidence>
<evidence type="ECO:0000256" key="3">
    <source>
        <dbReference type="ARBA" id="ARBA00022618"/>
    </source>
</evidence>
<dbReference type="OrthoDB" id="331602at2759"/>
<feature type="coiled-coil region" evidence="7">
    <location>
        <begin position="600"/>
        <end position="659"/>
    </location>
</feature>
<feature type="coiled-coil region" evidence="7">
    <location>
        <begin position="454"/>
        <end position="509"/>
    </location>
</feature>
<dbReference type="Pfam" id="PF05557">
    <property type="entry name" value="MAD"/>
    <property type="match status" value="1"/>
</dbReference>
<evidence type="ECO:0000313" key="10">
    <source>
        <dbReference type="Proteomes" id="UP000054560"/>
    </source>
</evidence>
<evidence type="ECO:0000256" key="2">
    <source>
        <dbReference type="ARBA" id="ARBA00008029"/>
    </source>
</evidence>
<name>A0A0L0GER1_9EUKA</name>
<dbReference type="AlphaFoldDB" id="A0A0L0GER1"/>
<gene>
    <name evidence="9" type="ORF">SARC_00507</name>
</gene>
<dbReference type="GO" id="GO:0005635">
    <property type="term" value="C:nuclear envelope"/>
    <property type="evidence" value="ECO:0007669"/>
    <property type="project" value="TreeGrafter"/>
</dbReference>
<organism evidence="9 10">
    <name type="scientific">Sphaeroforma arctica JP610</name>
    <dbReference type="NCBI Taxonomy" id="667725"/>
    <lineage>
        <taxon>Eukaryota</taxon>
        <taxon>Ichthyosporea</taxon>
        <taxon>Ichthyophonida</taxon>
        <taxon>Sphaeroforma</taxon>
    </lineage>
</organism>
<keyword evidence="3" id="KW-0132">Cell division</keyword>
<keyword evidence="10" id="KW-1185">Reference proteome</keyword>
<dbReference type="PANTHER" id="PTHR23168:SF0">
    <property type="entry name" value="MITOTIC SPINDLE ASSEMBLY CHECKPOINT PROTEIN MAD1"/>
    <property type="match status" value="1"/>
</dbReference>
<dbReference type="GO" id="GO:0072686">
    <property type="term" value="C:mitotic spindle"/>
    <property type="evidence" value="ECO:0007669"/>
    <property type="project" value="TreeGrafter"/>
</dbReference>
<dbReference type="SUPFAM" id="SSF75704">
    <property type="entry name" value="Mitotic arrest deficient-like 1, Mad1"/>
    <property type="match status" value="1"/>
</dbReference>
<dbReference type="GO" id="GO:0051301">
    <property type="term" value="P:cell division"/>
    <property type="evidence" value="ECO:0007669"/>
    <property type="project" value="UniProtKB-KW"/>
</dbReference>
<dbReference type="InterPro" id="IPR008672">
    <property type="entry name" value="Mad1"/>
</dbReference>
<dbReference type="PANTHER" id="PTHR23168">
    <property type="entry name" value="MITOTIC SPINDLE ASSEMBLY CHECKPOINT PROTEIN MAD1 MITOTIC ARREST DEFICIENT-LIKE PROTEIN 1"/>
    <property type="match status" value="1"/>
</dbReference>
<keyword evidence="5" id="KW-0539">Nucleus</keyword>
<keyword evidence="7" id="KW-0175">Coiled coil</keyword>
<evidence type="ECO:0000256" key="8">
    <source>
        <dbReference type="SAM" id="MobiDB-lite"/>
    </source>
</evidence>
<dbReference type="Proteomes" id="UP000054560">
    <property type="component" value="Unassembled WGS sequence"/>
</dbReference>
<feature type="coiled-coil region" evidence="7">
    <location>
        <begin position="370"/>
        <end position="418"/>
    </location>
</feature>
<feature type="region of interest" description="Disordered" evidence="8">
    <location>
        <begin position="239"/>
        <end position="269"/>
    </location>
</feature>
<proteinExistence type="inferred from homology"/>
<dbReference type="GO" id="GO:0007094">
    <property type="term" value="P:mitotic spindle assembly checkpoint signaling"/>
    <property type="evidence" value="ECO:0007669"/>
    <property type="project" value="InterPro"/>
</dbReference>
<feature type="compositionally biased region" description="Basic and acidic residues" evidence="8">
    <location>
        <begin position="86"/>
        <end position="95"/>
    </location>
</feature>
<keyword evidence="4" id="KW-0498">Mitosis</keyword>
<dbReference type="STRING" id="667725.A0A0L0GER1"/>
<evidence type="ECO:0000256" key="1">
    <source>
        <dbReference type="ARBA" id="ARBA00004123"/>
    </source>
</evidence>
<dbReference type="Gene3D" id="1.20.5.170">
    <property type="match status" value="2"/>
</dbReference>
<comment type="similarity">
    <text evidence="2">Belongs to the MAD1 family.</text>
</comment>
<protein>
    <recommendedName>
        <fullName evidence="11">Spindle assembly checkpoint component MAD1</fullName>
    </recommendedName>
</protein>
<dbReference type="GO" id="GO:0000776">
    <property type="term" value="C:kinetochore"/>
    <property type="evidence" value="ECO:0007669"/>
    <property type="project" value="TreeGrafter"/>
</dbReference>
<dbReference type="RefSeq" id="XP_014161268.1">
    <property type="nucleotide sequence ID" value="XM_014305793.1"/>
</dbReference>
<feature type="compositionally biased region" description="Low complexity" evidence="8">
    <location>
        <begin position="34"/>
        <end position="53"/>
    </location>
</feature>
<dbReference type="GeneID" id="25901011"/>
<evidence type="ECO:0000256" key="7">
    <source>
        <dbReference type="SAM" id="Coils"/>
    </source>
</evidence>
<feature type="region of interest" description="Disordered" evidence="8">
    <location>
        <begin position="69"/>
        <end position="99"/>
    </location>
</feature>
<feature type="coiled-coil region" evidence="7">
    <location>
        <begin position="277"/>
        <end position="335"/>
    </location>
</feature>
<dbReference type="eggNOG" id="KOG4593">
    <property type="taxonomic scope" value="Eukaryota"/>
</dbReference>
<accession>A0A0L0GER1</accession>
<evidence type="ECO:0000256" key="4">
    <source>
        <dbReference type="ARBA" id="ARBA00022776"/>
    </source>
</evidence>
<reference evidence="9 10" key="1">
    <citation type="submission" date="2011-02" db="EMBL/GenBank/DDBJ databases">
        <title>The Genome Sequence of Sphaeroforma arctica JP610.</title>
        <authorList>
            <consortium name="The Broad Institute Genome Sequencing Platform"/>
            <person name="Russ C."/>
            <person name="Cuomo C."/>
            <person name="Young S.K."/>
            <person name="Zeng Q."/>
            <person name="Gargeya S."/>
            <person name="Alvarado L."/>
            <person name="Berlin A."/>
            <person name="Chapman S.B."/>
            <person name="Chen Z."/>
            <person name="Freedman E."/>
            <person name="Gellesch M."/>
            <person name="Goldberg J."/>
            <person name="Griggs A."/>
            <person name="Gujja S."/>
            <person name="Heilman E."/>
            <person name="Heiman D."/>
            <person name="Howarth C."/>
            <person name="Mehta T."/>
            <person name="Neiman D."/>
            <person name="Pearson M."/>
            <person name="Roberts A."/>
            <person name="Saif S."/>
            <person name="Shea T."/>
            <person name="Shenoy N."/>
            <person name="Sisk P."/>
            <person name="Stolte C."/>
            <person name="Sykes S."/>
            <person name="White J."/>
            <person name="Yandava C."/>
            <person name="Burger G."/>
            <person name="Gray M.W."/>
            <person name="Holland P.W.H."/>
            <person name="King N."/>
            <person name="Lang F.B.F."/>
            <person name="Roger A.J."/>
            <person name="Ruiz-Trillo I."/>
            <person name="Haas B."/>
            <person name="Nusbaum C."/>
            <person name="Birren B."/>
        </authorList>
    </citation>
    <scope>NUCLEOTIDE SEQUENCE [LARGE SCALE GENOMIC DNA]</scope>
    <source>
        <strain evidence="9 10">JP610</strain>
    </source>
</reference>
<feature type="compositionally biased region" description="Polar residues" evidence="8">
    <location>
        <begin position="70"/>
        <end position="84"/>
    </location>
</feature>
<keyword evidence="6" id="KW-0131">Cell cycle</keyword>
<sequence length="756" mass="85534">MDRYNAPSDLMSMVNFKKRRLAGVGSPEHSANDTPQCNNTQSSSTSSTHTQPSAADRLAQMHQEVLSLRSALSTSEARAQQATRTLHREKERYTEETNTLQRLIEEKSAKAQEATSAADNMRVQHDLAVQRYNNIREQCAAVEEQLRQVSQRAEQEQRELESKTAAVKQEMKELESRHSRNVSVLSQSLSINTQKSRLAEQGVHGLAEELSAYLTKTKHDVHLANENADLRREIARLKGDGGEKGKGIGSATLENTSTSTPSTGNSSEADREMITMLQREVKDYRLLEVQFKRLKKENEALKAKSDSDVILNTKIRDLESAVQRSREREERMIADQVRYKGLIADSQEGGYLETAINSILQSTAQLRAEKEGQDETLDRLTSRLDGLQQLITAQRAQLSEASDKHQNVGKELKDLKTKFGTLQRRSDFYKLEIRGLQDIIKSFYAQDKVFGHNNETYELHANKLQETIDGLNKALDEQRDNVVSITSERDDAKRENTQLSEELRREKDKTVLEAQTLQLTASTASASMRTKEADVDVAALRMKLNQATVQLANAKAVLQLRQSHNPATSSGTPATDYDPRTTKVIHLRHNPVSDSLARCQEELQHEVVRLTQELTRVEQSVGSSTHTAAATAVQILDENKALREQLKTANNRNNVIKEMFAKKFSHFREVVYTLFGFKIDMDELRQYKLLSIYAESKRDYLLFKGSEENGRVDLLESEYSKHLSHNIAAYLGQCRSYPAFLSTITLELFNNQTFRS</sequence>
<dbReference type="Gene3D" id="3.30.457.60">
    <property type="match status" value="1"/>
</dbReference>
<dbReference type="EMBL" id="KQ241612">
    <property type="protein sequence ID" value="KNC87366.1"/>
    <property type="molecule type" value="Genomic_DNA"/>
</dbReference>
<evidence type="ECO:0000256" key="6">
    <source>
        <dbReference type="ARBA" id="ARBA00023306"/>
    </source>
</evidence>
<comment type="subcellular location">
    <subcellularLocation>
        <location evidence="1">Nucleus</location>
    </subcellularLocation>
</comment>
<evidence type="ECO:0008006" key="11">
    <source>
        <dbReference type="Google" id="ProtNLM"/>
    </source>
</evidence>